<dbReference type="Proteomes" id="UP000024376">
    <property type="component" value="Unassembled WGS sequence"/>
</dbReference>
<evidence type="ECO:0000313" key="2">
    <source>
        <dbReference type="Proteomes" id="UP000024376"/>
    </source>
</evidence>
<sequence>MIESLPAYRARTELWRNMGRLSMPLVVKRSGFCLFVRAVVTGAAGAAAARARFSTTATTHDVEFVVDLVEEV</sequence>
<gene>
    <name evidence="1" type="ORF">M419DRAFT_117198</name>
</gene>
<dbReference type="KEGG" id="trr:M419DRAFT_117198"/>
<proteinExistence type="predicted"/>
<protein>
    <submittedName>
        <fullName evidence="1">Uncharacterized protein</fullName>
    </submittedName>
</protein>
<accession>A0A024SMX9</accession>
<organism evidence="1 2">
    <name type="scientific">Hypocrea jecorina (strain ATCC 56765 / BCRC 32924 / NRRL 11460 / Rut C-30)</name>
    <name type="common">Trichoderma reesei</name>
    <dbReference type="NCBI Taxonomy" id="1344414"/>
    <lineage>
        <taxon>Eukaryota</taxon>
        <taxon>Fungi</taxon>
        <taxon>Dikarya</taxon>
        <taxon>Ascomycota</taxon>
        <taxon>Pezizomycotina</taxon>
        <taxon>Sordariomycetes</taxon>
        <taxon>Hypocreomycetidae</taxon>
        <taxon>Hypocreales</taxon>
        <taxon>Hypocreaceae</taxon>
        <taxon>Trichoderma</taxon>
    </lineage>
</organism>
<name>A0A024SMX9_HYPJR</name>
<dbReference type="HOGENOM" id="CLU_2724015_0_0_1"/>
<evidence type="ECO:0000313" key="1">
    <source>
        <dbReference type="EMBL" id="ETS06735.1"/>
    </source>
</evidence>
<dbReference type="EMBL" id="KI911139">
    <property type="protein sequence ID" value="ETS06735.1"/>
    <property type="molecule type" value="Genomic_DNA"/>
</dbReference>
<reference evidence="2" key="1">
    <citation type="journal article" date="2013" name="Ind. Biotechnol.">
        <title>Comparative genomics analysis of Trichoderma reesei strains.</title>
        <authorList>
            <person name="Koike H."/>
            <person name="Aerts A."/>
            <person name="LaButti K."/>
            <person name="Grigoriev I.V."/>
            <person name="Baker S.E."/>
        </authorList>
    </citation>
    <scope>NUCLEOTIDE SEQUENCE [LARGE SCALE GENOMIC DNA]</scope>
    <source>
        <strain evidence="2">ATCC 56765 / BCRC 32924 / NRRL 11460 / Rut C-30</strain>
    </source>
</reference>
<dbReference type="AlphaFoldDB" id="A0A024SMX9"/>